<evidence type="ECO:0000313" key="3">
    <source>
        <dbReference type="Proteomes" id="UP000291130"/>
    </source>
</evidence>
<protein>
    <submittedName>
        <fullName evidence="2">Competence protein TfoX</fullName>
    </submittedName>
</protein>
<sequence>MNDELQHLKNLGKTSAQWLHAVGIHSASDLRRLGAVSAYKAVRTRGFRASKVLLYAIEGALLDVHWNDIPAERKEALNQELDSKSALTKNNREF</sequence>
<dbReference type="InterPro" id="IPR047525">
    <property type="entry name" value="TfoX-like"/>
</dbReference>
<keyword evidence="3" id="KW-1185">Reference proteome</keyword>
<dbReference type="RefSeq" id="WP_130266331.1">
    <property type="nucleotide sequence ID" value="NZ_CP035952.1"/>
</dbReference>
<dbReference type="InterPro" id="IPR007077">
    <property type="entry name" value="TfoX_C"/>
</dbReference>
<evidence type="ECO:0000259" key="1">
    <source>
        <dbReference type="Pfam" id="PF04994"/>
    </source>
</evidence>
<evidence type="ECO:0000313" key="2">
    <source>
        <dbReference type="EMBL" id="QBF28537.1"/>
    </source>
</evidence>
<feature type="domain" description="TfoX C-terminal" evidence="1">
    <location>
        <begin position="1"/>
        <end position="80"/>
    </location>
</feature>
<dbReference type="PANTHER" id="PTHR36121">
    <property type="entry name" value="PROTEIN SXY"/>
    <property type="match status" value="1"/>
</dbReference>
<dbReference type="Gene3D" id="1.10.150.20">
    <property type="entry name" value="5' to 3' exonuclease, C-terminal subdomain"/>
    <property type="match status" value="1"/>
</dbReference>
<dbReference type="Proteomes" id="UP000291130">
    <property type="component" value="Chromosome"/>
</dbReference>
<dbReference type="EMBL" id="CP035952">
    <property type="protein sequence ID" value="QBF28537.1"/>
    <property type="molecule type" value="Genomic_DNA"/>
</dbReference>
<dbReference type="PANTHER" id="PTHR36121:SF1">
    <property type="entry name" value="PROTEIN SXY"/>
    <property type="match status" value="1"/>
</dbReference>
<dbReference type="OrthoDB" id="1034776at2"/>
<dbReference type="Pfam" id="PF04994">
    <property type="entry name" value="TfoX_C"/>
    <property type="match status" value="1"/>
</dbReference>
<accession>A0A411MP52</accession>
<reference evidence="2 3" key="1">
    <citation type="submission" date="2019-02" db="EMBL/GenBank/DDBJ databases">
        <title>Complete genome sequence of Pseudomonas sp. SNU WT1 isolated from rainbow trout.</title>
        <authorList>
            <person name="Oh W.T."/>
            <person name="Park S.C."/>
        </authorList>
    </citation>
    <scope>NUCLEOTIDE SEQUENCE [LARGE SCALE GENOMIC DNA]</scope>
    <source>
        <strain evidence="2 3">SNU WT1</strain>
    </source>
</reference>
<proteinExistence type="predicted"/>
<dbReference type="KEGG" id="ptk:EXN22_23690"/>
<dbReference type="AlphaFoldDB" id="A0A411MP52"/>
<gene>
    <name evidence="2" type="ORF">EXN22_23690</name>
</gene>
<organism evidence="2 3">
    <name type="scientific">Pseudomonas tructae</name>
    <dbReference type="NCBI Taxonomy" id="2518644"/>
    <lineage>
        <taxon>Bacteria</taxon>
        <taxon>Pseudomonadati</taxon>
        <taxon>Pseudomonadota</taxon>
        <taxon>Gammaproteobacteria</taxon>
        <taxon>Pseudomonadales</taxon>
        <taxon>Pseudomonadaceae</taxon>
        <taxon>Pseudomonas</taxon>
    </lineage>
</organism>
<name>A0A411MP52_9PSED</name>